<organism evidence="3 4">
    <name type="scientific">Secundilactobacillus odoratitofui DSM 19909 = JCM 15043</name>
    <dbReference type="NCBI Taxonomy" id="1423776"/>
    <lineage>
        <taxon>Bacteria</taxon>
        <taxon>Bacillati</taxon>
        <taxon>Bacillota</taxon>
        <taxon>Bacilli</taxon>
        <taxon>Lactobacillales</taxon>
        <taxon>Lactobacillaceae</taxon>
        <taxon>Secundilactobacillus</taxon>
    </lineage>
</organism>
<dbReference type="GO" id="GO:0003677">
    <property type="term" value="F:DNA binding"/>
    <property type="evidence" value="ECO:0007669"/>
    <property type="project" value="UniProtKB-KW"/>
</dbReference>
<evidence type="ECO:0000259" key="2">
    <source>
        <dbReference type="PROSITE" id="PS50937"/>
    </source>
</evidence>
<keyword evidence="1" id="KW-0238">DNA-binding</keyword>
<accession>A0A0R1M429</accession>
<protein>
    <submittedName>
        <fullName evidence="3">MerR family transcriptional regulator</fullName>
    </submittedName>
</protein>
<dbReference type="InterPro" id="IPR000551">
    <property type="entry name" value="MerR-type_HTH_dom"/>
</dbReference>
<feature type="domain" description="HTH merR-type" evidence="2">
    <location>
        <begin position="8"/>
        <end position="77"/>
    </location>
</feature>
<sequence length="163" mass="18412">MIGGILMTYTIGQVAKRLGVSTSTIRFYDKHGLLPFVKRDENGIRQFSENDMNYLDVITVLKKSGVPVDTIAEFIALCMAGDTTLTARYDYLKNTEQTLAAKIAELNKQMAFLKFKQWYYQTAIEAGTEAIHFIPGTRDFDPATKREYLEHHPDAGAFADFVD</sequence>
<dbReference type="AlphaFoldDB" id="A0A0R1M429"/>
<dbReference type="GO" id="GO:0003700">
    <property type="term" value="F:DNA-binding transcription factor activity"/>
    <property type="evidence" value="ECO:0007669"/>
    <property type="project" value="InterPro"/>
</dbReference>
<dbReference type="STRING" id="1423776.FD04_GL000349"/>
<evidence type="ECO:0000313" key="4">
    <source>
        <dbReference type="Proteomes" id="UP000051160"/>
    </source>
</evidence>
<dbReference type="PROSITE" id="PS50937">
    <property type="entry name" value="HTH_MERR_2"/>
    <property type="match status" value="1"/>
</dbReference>
<comment type="caution">
    <text evidence="3">The sequence shown here is derived from an EMBL/GenBank/DDBJ whole genome shotgun (WGS) entry which is preliminary data.</text>
</comment>
<dbReference type="PRINTS" id="PR00040">
    <property type="entry name" value="HTHMERR"/>
</dbReference>
<keyword evidence="4" id="KW-1185">Reference proteome</keyword>
<dbReference type="CDD" id="cd01109">
    <property type="entry name" value="HTH_YyaN"/>
    <property type="match status" value="1"/>
</dbReference>
<dbReference type="EMBL" id="AZEE01000027">
    <property type="protein sequence ID" value="KRK98615.1"/>
    <property type="molecule type" value="Genomic_DNA"/>
</dbReference>
<proteinExistence type="predicted"/>
<gene>
    <name evidence="3" type="ORF">FD04_GL000349</name>
</gene>
<reference evidence="3 4" key="1">
    <citation type="journal article" date="2015" name="Genome Announc.">
        <title>Expanding the biotechnology potential of lactobacilli through comparative genomics of 213 strains and associated genera.</title>
        <authorList>
            <person name="Sun Z."/>
            <person name="Harris H.M."/>
            <person name="McCann A."/>
            <person name="Guo C."/>
            <person name="Argimon S."/>
            <person name="Zhang W."/>
            <person name="Yang X."/>
            <person name="Jeffery I.B."/>
            <person name="Cooney J.C."/>
            <person name="Kagawa T.F."/>
            <person name="Liu W."/>
            <person name="Song Y."/>
            <person name="Salvetti E."/>
            <person name="Wrobel A."/>
            <person name="Rasinkangas P."/>
            <person name="Parkhill J."/>
            <person name="Rea M.C."/>
            <person name="O'Sullivan O."/>
            <person name="Ritari J."/>
            <person name="Douillard F.P."/>
            <person name="Paul Ross R."/>
            <person name="Yang R."/>
            <person name="Briner A.E."/>
            <person name="Felis G.E."/>
            <person name="de Vos W.M."/>
            <person name="Barrangou R."/>
            <person name="Klaenhammer T.R."/>
            <person name="Caufield P.W."/>
            <person name="Cui Y."/>
            <person name="Zhang H."/>
            <person name="O'Toole P.W."/>
        </authorList>
    </citation>
    <scope>NUCLEOTIDE SEQUENCE [LARGE SCALE GENOMIC DNA]</scope>
    <source>
        <strain evidence="3 4">DSM 19909</strain>
    </source>
</reference>
<dbReference type="InterPro" id="IPR009061">
    <property type="entry name" value="DNA-bd_dom_put_sf"/>
</dbReference>
<dbReference type="Gene3D" id="1.10.1660.10">
    <property type="match status" value="1"/>
</dbReference>
<dbReference type="PROSITE" id="PS00552">
    <property type="entry name" value="HTH_MERR_1"/>
    <property type="match status" value="1"/>
</dbReference>
<dbReference type="Proteomes" id="UP000051160">
    <property type="component" value="Unassembled WGS sequence"/>
</dbReference>
<name>A0A0R1M429_9LACO</name>
<evidence type="ECO:0000313" key="3">
    <source>
        <dbReference type="EMBL" id="KRK98615.1"/>
    </source>
</evidence>
<dbReference type="SMART" id="SM00422">
    <property type="entry name" value="HTH_MERR"/>
    <property type="match status" value="1"/>
</dbReference>
<dbReference type="PATRIC" id="fig|1423776.4.peg.350"/>
<dbReference type="PANTHER" id="PTHR30204:SF82">
    <property type="entry name" value="TRANSCRIPTIONAL REGULATOR, MERR FAMILY"/>
    <property type="match status" value="1"/>
</dbReference>
<evidence type="ECO:0000256" key="1">
    <source>
        <dbReference type="ARBA" id="ARBA00023125"/>
    </source>
</evidence>
<dbReference type="InterPro" id="IPR047057">
    <property type="entry name" value="MerR_fam"/>
</dbReference>
<dbReference type="PANTHER" id="PTHR30204">
    <property type="entry name" value="REDOX-CYCLING DRUG-SENSING TRANSCRIPTIONAL ACTIVATOR SOXR"/>
    <property type="match status" value="1"/>
</dbReference>
<dbReference type="SUPFAM" id="SSF46955">
    <property type="entry name" value="Putative DNA-binding domain"/>
    <property type="match status" value="1"/>
</dbReference>
<dbReference type="Pfam" id="PF13411">
    <property type="entry name" value="MerR_1"/>
    <property type="match status" value="1"/>
</dbReference>